<name>A0A8S3ZD60_9EUPU</name>
<reference evidence="1" key="1">
    <citation type="submission" date="2021-04" db="EMBL/GenBank/DDBJ databases">
        <authorList>
            <consortium name="Molecular Ecology Group"/>
        </authorList>
    </citation>
    <scope>NUCLEOTIDE SEQUENCE</scope>
</reference>
<dbReference type="Proteomes" id="UP000678393">
    <property type="component" value="Unassembled WGS sequence"/>
</dbReference>
<comment type="caution">
    <text evidence="1">The sequence shown here is derived from an EMBL/GenBank/DDBJ whole genome shotgun (WGS) entry which is preliminary data.</text>
</comment>
<keyword evidence="2" id="KW-1185">Reference proteome</keyword>
<accession>A0A8S3ZD60</accession>
<gene>
    <name evidence="1" type="ORF">CUNI_LOCUS12881</name>
</gene>
<protein>
    <submittedName>
        <fullName evidence="1">Uncharacterized protein</fullName>
    </submittedName>
</protein>
<proteinExistence type="predicted"/>
<organism evidence="1 2">
    <name type="scientific">Candidula unifasciata</name>
    <dbReference type="NCBI Taxonomy" id="100452"/>
    <lineage>
        <taxon>Eukaryota</taxon>
        <taxon>Metazoa</taxon>
        <taxon>Spiralia</taxon>
        <taxon>Lophotrochozoa</taxon>
        <taxon>Mollusca</taxon>
        <taxon>Gastropoda</taxon>
        <taxon>Heterobranchia</taxon>
        <taxon>Euthyneura</taxon>
        <taxon>Panpulmonata</taxon>
        <taxon>Eupulmonata</taxon>
        <taxon>Stylommatophora</taxon>
        <taxon>Helicina</taxon>
        <taxon>Helicoidea</taxon>
        <taxon>Geomitridae</taxon>
        <taxon>Candidula</taxon>
    </lineage>
</organism>
<feature type="non-terminal residue" evidence="1">
    <location>
        <position position="1"/>
    </location>
</feature>
<dbReference type="EMBL" id="CAJHNH020002648">
    <property type="protein sequence ID" value="CAG5127323.1"/>
    <property type="molecule type" value="Genomic_DNA"/>
</dbReference>
<evidence type="ECO:0000313" key="1">
    <source>
        <dbReference type="EMBL" id="CAG5127323.1"/>
    </source>
</evidence>
<sequence>SGQPCGRAHHHCLSTARCYRRKAVCHCDAPLYGNGQIGCFRHGDAVALLQLDPNLRTFNNDYLSIATPCRYKVVHYSMGTSNGTRASAEVYAKNGLTPKGEYYVKNVLVVISVMTHSKVGKHSVLLEGNATDGNYTFVTTEMEDSMTETSLKQHLDFTPFFISVTVDEVDNFITARAEGVGLTVRFRPAAIGQDDQKMRPGVTMVVDKEVLHAVKFLNGTLSSSPHGVRASEQAKQLGLDVQMYTSSLAILSTPALIMDDPTCQDATVVYKNICTAADRVRLLPTCTSLYSDKDFVSCIRAKWMENREVAGHTLLFRYCLQAFCLGLVNVCEVMVERIRGAQCPLPAALQNFQCSLENLRGN</sequence>
<evidence type="ECO:0000313" key="2">
    <source>
        <dbReference type="Proteomes" id="UP000678393"/>
    </source>
</evidence>
<dbReference type="OrthoDB" id="6041441at2759"/>
<dbReference type="AlphaFoldDB" id="A0A8S3ZD60"/>